<reference evidence="4 5" key="1">
    <citation type="submission" date="2014-07" db="EMBL/GenBank/DDBJ databases">
        <title>Draft Genome Sequence of Gephyronic Acid Producer, Cystobacter violaceus Strain Cb vi76.</title>
        <authorList>
            <person name="Stevens D.C."/>
            <person name="Young J."/>
            <person name="Carmichael R."/>
            <person name="Tan J."/>
            <person name="Taylor R.E."/>
        </authorList>
    </citation>
    <scope>NUCLEOTIDE SEQUENCE [LARGE SCALE GENOMIC DNA]</scope>
    <source>
        <strain evidence="4 5">Cb vi76</strain>
    </source>
</reference>
<comment type="caution">
    <text evidence="4">The sequence shown here is derived from an EMBL/GenBank/DDBJ whole genome shotgun (WGS) entry which is preliminary data.</text>
</comment>
<accession>A0A084SMM9</accession>
<sequence length="113" mass="12452">MYESALARQVLDTVLQRSVFHRTSRIRVVRGWVAETESLSSERLSSQFATHARGTPAEGARLLLHLIHVEARCRTCGRTYAPEHHLLRCPVCGSGDGEQLGQTGLAVTAIEVD</sequence>
<dbReference type="Gene3D" id="3.30.2320.80">
    <property type="match status" value="1"/>
</dbReference>
<dbReference type="InterPro" id="IPR000688">
    <property type="entry name" value="HypA/HybF"/>
</dbReference>
<evidence type="ECO:0000313" key="5">
    <source>
        <dbReference type="Proteomes" id="UP000028547"/>
    </source>
</evidence>
<dbReference type="GO" id="GO:0016151">
    <property type="term" value="F:nickel cation binding"/>
    <property type="evidence" value="ECO:0007669"/>
    <property type="project" value="InterPro"/>
</dbReference>
<evidence type="ECO:0000256" key="2">
    <source>
        <dbReference type="ARBA" id="ARBA00022723"/>
    </source>
</evidence>
<evidence type="ECO:0000313" key="4">
    <source>
        <dbReference type="EMBL" id="KFA89714.1"/>
    </source>
</evidence>
<dbReference type="EMBL" id="JPMI01000233">
    <property type="protein sequence ID" value="KFA89714.1"/>
    <property type="molecule type" value="Genomic_DNA"/>
</dbReference>
<dbReference type="PANTHER" id="PTHR34535:SF3">
    <property type="entry name" value="HYDROGENASE MATURATION FACTOR HYPA"/>
    <property type="match status" value="1"/>
</dbReference>
<organism evidence="4 5">
    <name type="scientific">Archangium violaceum Cb vi76</name>
    <dbReference type="NCBI Taxonomy" id="1406225"/>
    <lineage>
        <taxon>Bacteria</taxon>
        <taxon>Pseudomonadati</taxon>
        <taxon>Myxococcota</taxon>
        <taxon>Myxococcia</taxon>
        <taxon>Myxococcales</taxon>
        <taxon>Cystobacterineae</taxon>
        <taxon>Archangiaceae</taxon>
        <taxon>Archangium</taxon>
    </lineage>
</organism>
<dbReference type="GO" id="GO:0051604">
    <property type="term" value="P:protein maturation"/>
    <property type="evidence" value="ECO:0007669"/>
    <property type="project" value="InterPro"/>
</dbReference>
<proteinExistence type="predicted"/>
<name>A0A084SMM9_9BACT</name>
<keyword evidence="3" id="KW-0862">Zinc</keyword>
<keyword evidence="1" id="KW-0533">Nickel</keyword>
<dbReference type="PANTHER" id="PTHR34535">
    <property type="entry name" value="HYDROGENASE MATURATION FACTOR HYPA"/>
    <property type="match status" value="1"/>
</dbReference>
<dbReference type="GO" id="GO:0008270">
    <property type="term" value="F:zinc ion binding"/>
    <property type="evidence" value="ECO:0007669"/>
    <property type="project" value="TreeGrafter"/>
</dbReference>
<gene>
    <name evidence="4" type="ORF">Q664_33035</name>
</gene>
<dbReference type="Proteomes" id="UP000028547">
    <property type="component" value="Unassembled WGS sequence"/>
</dbReference>
<dbReference type="AlphaFoldDB" id="A0A084SMM9"/>
<keyword evidence="2" id="KW-0479">Metal-binding</keyword>
<dbReference type="Pfam" id="PF01155">
    <property type="entry name" value="HypA"/>
    <property type="match status" value="1"/>
</dbReference>
<evidence type="ECO:0000256" key="1">
    <source>
        <dbReference type="ARBA" id="ARBA00022596"/>
    </source>
</evidence>
<protein>
    <submittedName>
        <fullName evidence="4">Hydrogenase nickel incorporation protein HypA</fullName>
    </submittedName>
</protein>
<dbReference type="RefSeq" id="WP_043404129.1">
    <property type="nucleotide sequence ID" value="NZ_JPMI01000233.1"/>
</dbReference>
<dbReference type="PIRSF" id="PIRSF004761">
    <property type="entry name" value="Hydrgn_mat_HypA"/>
    <property type="match status" value="1"/>
</dbReference>
<evidence type="ECO:0000256" key="3">
    <source>
        <dbReference type="ARBA" id="ARBA00022833"/>
    </source>
</evidence>